<gene>
    <name evidence="2" type="ORF">LCGC14_2492780</name>
</gene>
<dbReference type="CDD" id="cd22231">
    <property type="entry name" value="RHH_NikR_HicB-like"/>
    <property type="match status" value="1"/>
</dbReference>
<dbReference type="EMBL" id="LAZR01039554">
    <property type="protein sequence ID" value="KKL16715.1"/>
    <property type="molecule type" value="Genomic_DNA"/>
</dbReference>
<organism evidence="2">
    <name type="scientific">marine sediment metagenome</name>
    <dbReference type="NCBI Taxonomy" id="412755"/>
    <lineage>
        <taxon>unclassified sequences</taxon>
        <taxon>metagenomes</taxon>
        <taxon>ecological metagenomes</taxon>
    </lineage>
</organism>
<dbReference type="InterPro" id="IPR031807">
    <property type="entry name" value="HicB-like"/>
</dbReference>
<dbReference type="InterPro" id="IPR051404">
    <property type="entry name" value="TA_system_antitoxin"/>
</dbReference>
<dbReference type="Pfam" id="PF15919">
    <property type="entry name" value="HicB_lk_antitox"/>
    <property type="match status" value="1"/>
</dbReference>
<name>A0A0F9B512_9ZZZZ</name>
<dbReference type="InterPro" id="IPR035069">
    <property type="entry name" value="TTHA1013/TTHA0281-like"/>
</dbReference>
<dbReference type="Gene3D" id="1.10.1220.10">
    <property type="entry name" value="Met repressor-like"/>
    <property type="match status" value="1"/>
</dbReference>
<dbReference type="InterPro" id="IPR013321">
    <property type="entry name" value="Arc_rbn_hlx_hlx"/>
</dbReference>
<comment type="caution">
    <text evidence="2">The sequence shown here is derived from an EMBL/GenBank/DDBJ whole genome shotgun (WGS) entry which is preliminary data.</text>
</comment>
<accession>A0A0F9B512</accession>
<reference evidence="2" key="1">
    <citation type="journal article" date="2015" name="Nature">
        <title>Complex archaea that bridge the gap between prokaryotes and eukaryotes.</title>
        <authorList>
            <person name="Spang A."/>
            <person name="Saw J.H."/>
            <person name="Jorgensen S.L."/>
            <person name="Zaremba-Niedzwiedzka K."/>
            <person name="Martijn J."/>
            <person name="Lind A.E."/>
            <person name="van Eijk R."/>
            <person name="Schleper C."/>
            <person name="Guy L."/>
            <person name="Ettema T.J."/>
        </authorList>
    </citation>
    <scope>NUCLEOTIDE SEQUENCE</scope>
</reference>
<dbReference type="PANTHER" id="PTHR34504:SF2">
    <property type="entry name" value="UPF0150 PROTEIN SSL0259"/>
    <property type="match status" value="1"/>
</dbReference>
<evidence type="ECO:0000259" key="1">
    <source>
        <dbReference type="Pfam" id="PF15919"/>
    </source>
</evidence>
<protein>
    <recommendedName>
        <fullName evidence="1">HicB-like antitoxin of toxin-antitoxin system domain-containing protein</fullName>
    </recommendedName>
</protein>
<proteinExistence type="predicted"/>
<evidence type="ECO:0000313" key="2">
    <source>
        <dbReference type="EMBL" id="KKL16715.1"/>
    </source>
</evidence>
<dbReference type="PANTHER" id="PTHR34504">
    <property type="entry name" value="ANTITOXIN HICB"/>
    <property type="match status" value="1"/>
</dbReference>
<dbReference type="GO" id="GO:0006355">
    <property type="term" value="P:regulation of DNA-templated transcription"/>
    <property type="evidence" value="ECO:0007669"/>
    <property type="project" value="InterPro"/>
</dbReference>
<dbReference type="SUPFAM" id="SSF143100">
    <property type="entry name" value="TTHA1013/TTHA0281-like"/>
    <property type="match status" value="1"/>
</dbReference>
<dbReference type="AlphaFoldDB" id="A0A0F9B512"/>
<dbReference type="InterPro" id="IPR010985">
    <property type="entry name" value="Ribbon_hlx_hlx"/>
</dbReference>
<dbReference type="Gene3D" id="3.30.160.250">
    <property type="match status" value="1"/>
</dbReference>
<sequence length="135" mass="14930">MKYPIIVHKDPESNFGVTVPDFPGCFSAGDTMEEALQNTEEAILTHIEGLLLDNDPIPSPSSIEELLKRNNDVSAIWGVVSIDLNKLSERTKRVNITIPEKLLSKIDAYAEKEGETRSGLLVTATLEYISHHALN</sequence>
<feature type="domain" description="HicB-like antitoxin of toxin-antitoxin system" evidence="1">
    <location>
        <begin position="3"/>
        <end position="124"/>
    </location>
</feature>
<dbReference type="SUPFAM" id="SSF47598">
    <property type="entry name" value="Ribbon-helix-helix"/>
    <property type="match status" value="1"/>
</dbReference>